<feature type="signal peptide" evidence="2">
    <location>
        <begin position="1"/>
        <end position="26"/>
    </location>
</feature>
<evidence type="ECO:0000313" key="3">
    <source>
        <dbReference type="EMBL" id="QDP41628.1"/>
    </source>
</evidence>
<evidence type="ECO:0008006" key="5">
    <source>
        <dbReference type="Google" id="ProtNLM"/>
    </source>
</evidence>
<evidence type="ECO:0000256" key="2">
    <source>
        <dbReference type="SAM" id="SignalP"/>
    </source>
</evidence>
<feature type="chain" id="PRO_5022213390" description="Secreted protein" evidence="2">
    <location>
        <begin position="27"/>
        <end position="60"/>
    </location>
</feature>
<keyword evidence="4" id="KW-1185">Reference proteome</keyword>
<dbReference type="EMBL" id="CP041666">
    <property type="protein sequence ID" value="QDP41628.1"/>
    <property type="molecule type" value="Genomic_DNA"/>
</dbReference>
<keyword evidence="2" id="KW-0732">Signal</keyword>
<gene>
    <name evidence="3" type="ORF">FN924_16490</name>
</gene>
<dbReference type="KEGG" id="aqt:FN924_16490"/>
<sequence>MKKLLSILAIVILLHLSQPSFQVADAAEATDSGTSTTDVTSSDTSNDDPQKADPGYGDIG</sequence>
<feature type="region of interest" description="Disordered" evidence="1">
    <location>
        <begin position="25"/>
        <end position="60"/>
    </location>
</feature>
<feature type="compositionally biased region" description="Low complexity" evidence="1">
    <location>
        <begin position="30"/>
        <end position="44"/>
    </location>
</feature>
<evidence type="ECO:0000256" key="1">
    <source>
        <dbReference type="SAM" id="MobiDB-lite"/>
    </source>
</evidence>
<proteinExistence type="predicted"/>
<dbReference type="AlphaFoldDB" id="A0A516KJQ6"/>
<evidence type="ECO:0000313" key="4">
    <source>
        <dbReference type="Proteomes" id="UP000315215"/>
    </source>
</evidence>
<name>A0A516KJQ6_9BACI</name>
<organism evidence="3 4">
    <name type="scientific">Radiobacillus deserti</name>
    <dbReference type="NCBI Taxonomy" id="2594883"/>
    <lineage>
        <taxon>Bacteria</taxon>
        <taxon>Bacillati</taxon>
        <taxon>Bacillota</taxon>
        <taxon>Bacilli</taxon>
        <taxon>Bacillales</taxon>
        <taxon>Bacillaceae</taxon>
        <taxon>Radiobacillus</taxon>
    </lineage>
</organism>
<reference evidence="3 4" key="1">
    <citation type="submission" date="2019-07" db="EMBL/GenBank/DDBJ databases">
        <authorList>
            <person name="Li J."/>
        </authorList>
    </citation>
    <scope>NUCLEOTIDE SEQUENCE [LARGE SCALE GENOMIC DNA]</scope>
    <source>
        <strain evidence="3 4">TKL69</strain>
    </source>
</reference>
<accession>A0A516KJQ6</accession>
<dbReference type="Proteomes" id="UP000315215">
    <property type="component" value="Chromosome"/>
</dbReference>
<dbReference type="RefSeq" id="WP_143896359.1">
    <property type="nucleotide sequence ID" value="NZ_CP041666.1"/>
</dbReference>
<protein>
    <recommendedName>
        <fullName evidence="5">Secreted protein</fullName>
    </recommendedName>
</protein>